<dbReference type="EMBL" id="SEYY01022865">
    <property type="protein sequence ID" value="KAB7495249.1"/>
    <property type="molecule type" value="Genomic_DNA"/>
</dbReference>
<evidence type="ECO:0000313" key="7">
    <source>
        <dbReference type="EMBL" id="KAB7495249.1"/>
    </source>
</evidence>
<evidence type="ECO:0000256" key="6">
    <source>
        <dbReference type="RuleBase" id="RU361206"/>
    </source>
</evidence>
<dbReference type="PANTHER" id="PTHR13019:SF25">
    <property type="entry name" value="GOLGI APPARATUS MEMBRANE PROTEIN TVP23 HOMOLOG"/>
    <property type="match status" value="1"/>
</dbReference>
<dbReference type="PANTHER" id="PTHR13019">
    <property type="entry name" value="GOLGI APPARATUS MEMBRANE PROTEIN TVP23"/>
    <property type="match status" value="1"/>
</dbReference>
<dbReference type="GO" id="GO:0016192">
    <property type="term" value="P:vesicle-mediated transport"/>
    <property type="evidence" value="ECO:0007669"/>
    <property type="project" value="TreeGrafter"/>
</dbReference>
<evidence type="ECO:0000313" key="8">
    <source>
        <dbReference type="Proteomes" id="UP000326759"/>
    </source>
</evidence>
<accession>A0A5N5SNT1</accession>
<comment type="subcellular location">
    <subcellularLocation>
        <location evidence="1 6">Membrane</location>
        <topology evidence="1 6">Multi-pass membrane protein</topology>
    </subcellularLocation>
</comment>
<dbReference type="GO" id="GO:0000139">
    <property type="term" value="C:Golgi membrane"/>
    <property type="evidence" value="ECO:0007669"/>
    <property type="project" value="TreeGrafter"/>
</dbReference>
<feature type="transmembrane region" description="Helical" evidence="6">
    <location>
        <begin position="115"/>
        <end position="136"/>
    </location>
</feature>
<evidence type="ECO:0000256" key="4">
    <source>
        <dbReference type="ARBA" id="ARBA00022989"/>
    </source>
</evidence>
<evidence type="ECO:0000256" key="2">
    <source>
        <dbReference type="ARBA" id="ARBA00005467"/>
    </source>
</evidence>
<evidence type="ECO:0000256" key="3">
    <source>
        <dbReference type="ARBA" id="ARBA00022692"/>
    </source>
</evidence>
<dbReference type="AlphaFoldDB" id="A0A5N5SNT1"/>
<evidence type="ECO:0000256" key="1">
    <source>
        <dbReference type="ARBA" id="ARBA00004141"/>
    </source>
</evidence>
<comment type="similarity">
    <text evidence="2 6">Belongs to the TVP23 family.</text>
</comment>
<feature type="transmembrane region" description="Helical" evidence="6">
    <location>
        <begin position="142"/>
        <end position="161"/>
    </location>
</feature>
<dbReference type="InterPro" id="IPR008564">
    <property type="entry name" value="TVP23-like"/>
</dbReference>
<organism evidence="7 8">
    <name type="scientific">Armadillidium nasatum</name>
    <dbReference type="NCBI Taxonomy" id="96803"/>
    <lineage>
        <taxon>Eukaryota</taxon>
        <taxon>Metazoa</taxon>
        <taxon>Ecdysozoa</taxon>
        <taxon>Arthropoda</taxon>
        <taxon>Crustacea</taxon>
        <taxon>Multicrustacea</taxon>
        <taxon>Malacostraca</taxon>
        <taxon>Eumalacostraca</taxon>
        <taxon>Peracarida</taxon>
        <taxon>Isopoda</taxon>
        <taxon>Oniscidea</taxon>
        <taxon>Crinocheta</taxon>
        <taxon>Armadillidiidae</taxon>
        <taxon>Armadillidium</taxon>
    </lineage>
</organism>
<keyword evidence="5 6" id="KW-0472">Membrane</keyword>
<keyword evidence="8" id="KW-1185">Reference proteome</keyword>
<sequence>MSVKMDNDTLAFGEENEPVKTLRHPLVTFLHVVFRALSVIIYLFCGAYGSGFIGSFVIIVLLLSMDFWVVKNVTGRLMVGLRWWNYIDEDGKSHWVFEARKGERQGRISTVESQIFWTALVVAPILWVLLFLIAIIRVNFRWMMIILIALTLSGSNLYGYVMCKIGKSEGITGSVKNFFTGLFQRQMVNSMTSYFSKSPPASYPSSTV</sequence>
<comment type="caution">
    <text evidence="7">The sequence shown here is derived from an EMBL/GenBank/DDBJ whole genome shotgun (WGS) entry which is preliminary data.</text>
</comment>
<dbReference type="Pfam" id="PF05832">
    <property type="entry name" value="DUF846"/>
    <property type="match status" value="1"/>
</dbReference>
<proteinExistence type="inferred from homology"/>
<keyword evidence="4 6" id="KW-1133">Transmembrane helix</keyword>
<keyword evidence="3 6" id="KW-0812">Transmembrane</keyword>
<evidence type="ECO:0000256" key="5">
    <source>
        <dbReference type="ARBA" id="ARBA00023136"/>
    </source>
</evidence>
<feature type="transmembrane region" description="Helical" evidence="6">
    <location>
        <begin position="50"/>
        <end position="70"/>
    </location>
</feature>
<reference evidence="7 8" key="1">
    <citation type="journal article" date="2019" name="PLoS Biol.">
        <title>Sex chromosomes control vertical transmission of feminizing Wolbachia symbionts in an isopod.</title>
        <authorList>
            <person name="Becking T."/>
            <person name="Chebbi M.A."/>
            <person name="Giraud I."/>
            <person name="Moumen B."/>
            <person name="Laverre T."/>
            <person name="Caubet Y."/>
            <person name="Peccoud J."/>
            <person name="Gilbert C."/>
            <person name="Cordaux R."/>
        </authorList>
    </citation>
    <scope>NUCLEOTIDE SEQUENCE [LARGE SCALE GENOMIC DNA]</scope>
    <source>
        <strain evidence="7">ANa2</strain>
        <tissue evidence="7">Whole body excluding digestive tract and cuticle</tissue>
    </source>
</reference>
<name>A0A5N5SNT1_9CRUS</name>
<dbReference type="GO" id="GO:0009306">
    <property type="term" value="P:protein secretion"/>
    <property type="evidence" value="ECO:0007669"/>
    <property type="project" value="TreeGrafter"/>
</dbReference>
<dbReference type="Proteomes" id="UP000326759">
    <property type="component" value="Unassembled WGS sequence"/>
</dbReference>
<dbReference type="OrthoDB" id="2151161at2759"/>
<protein>
    <recommendedName>
        <fullName evidence="6">Golgi apparatus membrane protein TVP23 homolog</fullName>
    </recommendedName>
</protein>
<gene>
    <name evidence="7" type="primary">TVP23B</name>
    <name evidence="7" type="ORF">Anas_10983</name>
</gene>